<dbReference type="OrthoDB" id="416454at2759"/>
<dbReference type="EMBL" id="CM035424">
    <property type="protein sequence ID" value="KAH7352140.1"/>
    <property type="molecule type" value="Genomic_DNA"/>
</dbReference>
<comment type="caution">
    <text evidence="1">The sequence shown here is derived from an EMBL/GenBank/DDBJ whole genome shotgun (WGS) entry which is preliminary data.</text>
</comment>
<gene>
    <name evidence="1" type="ORF">KP509_19G031800</name>
</gene>
<dbReference type="AlphaFoldDB" id="A0A8T2SJB2"/>
<organism evidence="1 2">
    <name type="scientific">Ceratopteris richardii</name>
    <name type="common">Triangle waterfern</name>
    <dbReference type="NCBI Taxonomy" id="49495"/>
    <lineage>
        <taxon>Eukaryota</taxon>
        <taxon>Viridiplantae</taxon>
        <taxon>Streptophyta</taxon>
        <taxon>Embryophyta</taxon>
        <taxon>Tracheophyta</taxon>
        <taxon>Polypodiopsida</taxon>
        <taxon>Polypodiidae</taxon>
        <taxon>Polypodiales</taxon>
        <taxon>Pteridineae</taxon>
        <taxon>Pteridaceae</taxon>
        <taxon>Parkerioideae</taxon>
        <taxon>Ceratopteris</taxon>
    </lineage>
</organism>
<protein>
    <submittedName>
        <fullName evidence="1">Uncharacterized protein</fullName>
    </submittedName>
</protein>
<evidence type="ECO:0000313" key="2">
    <source>
        <dbReference type="Proteomes" id="UP000825935"/>
    </source>
</evidence>
<evidence type="ECO:0000313" key="1">
    <source>
        <dbReference type="EMBL" id="KAH7352140.1"/>
    </source>
</evidence>
<proteinExistence type="predicted"/>
<name>A0A8T2SJB2_CERRI</name>
<dbReference type="Proteomes" id="UP000825935">
    <property type="component" value="Chromosome 19"/>
</dbReference>
<reference evidence="1" key="1">
    <citation type="submission" date="2021-08" db="EMBL/GenBank/DDBJ databases">
        <title>WGS assembly of Ceratopteris richardii.</title>
        <authorList>
            <person name="Marchant D.B."/>
            <person name="Chen G."/>
            <person name="Jenkins J."/>
            <person name="Shu S."/>
            <person name="Leebens-Mack J."/>
            <person name="Grimwood J."/>
            <person name="Schmutz J."/>
            <person name="Soltis P."/>
            <person name="Soltis D."/>
            <person name="Chen Z.-H."/>
        </authorList>
    </citation>
    <scope>NUCLEOTIDE SEQUENCE</scope>
    <source>
        <strain evidence="1">Whitten #5841</strain>
        <tissue evidence="1">Leaf</tissue>
    </source>
</reference>
<accession>A0A8T2SJB2</accession>
<sequence>MSRLDRCYYSHAYSLNAASKMWIDATMLLSDHNPLLITLCDVHWESNTPNNLRRIPLRLNHAWLKTLFFKSKVDILIQRVLLWDVSACMKWEGLVVGMQGVIRDSGKYFTVILTKAKVEAERLILLMTEKVDSGQLLSHVEYMRLCDAYRCLEIIENNAIQSSKVRARCMEVNDLHANSKCFFDLLRVKSLKGAITVLETNGLTLRDNNSIAATCTRHFQNVFASSYKTDDDWFSSLQDSLLYTPQNLDSLMASNCEKGITEEEVFMALQSLKNGKAPRMDGLTKEFVIVFWPSLKTLILDVCNEIRRDKKIPYSFKLGKIKLIPKLEILKQIGVEADYYDEHYLQNIRQDFCFEAQINYP</sequence>
<keyword evidence="2" id="KW-1185">Reference proteome</keyword>